<sequence>MQRVINILRPEVQPDSEPETPVWCLGREYENNNLEWNSLFLDDVESRIWLMYRTGFDPPIPRHPDGPSPVLQNVNAFIRSIPHAGLGTARSLASFDTTAFTTDAGWGCMIRTSQCLVANALQISLLGRDYRYKSSTGTSDDTDATNDTNDANDINDSNDSNNSDPSDPKTSDSTELSIIKRFLDTSVAPYSIHRFVEYGTNNGILPGQWFGPGTVAGFIAASSEEFSVYRSDGTDVYEKEVLKMLDCPKPVLVLCNLRLGIQNITPVYYEGLKSLLAAKQSVGIAGGRTSASLYFFGYQNDRLFYHDPHEPKPALTQESSAKEILESVHSRKLRALPISEMDPSMLAAFLITSKEDYLKWKEYMLSVPEQSRIMHFLPNDRIDFTDISEEDINCDAEGYVLCEAPEALE</sequence>
<keyword evidence="5 11" id="KW-0645">Protease</keyword>
<evidence type="ECO:0000256" key="6">
    <source>
        <dbReference type="ARBA" id="ARBA00022801"/>
    </source>
</evidence>
<keyword evidence="4 11" id="KW-0963">Cytoplasm</keyword>
<dbReference type="PANTHER" id="PTHR22624:SF49">
    <property type="entry name" value="CYSTEINE PROTEASE"/>
    <property type="match status" value="1"/>
</dbReference>
<keyword evidence="9" id="KW-0072">Autophagy</keyword>
<dbReference type="InterPro" id="IPR005078">
    <property type="entry name" value="Peptidase_C54"/>
</dbReference>
<evidence type="ECO:0000313" key="14">
    <source>
        <dbReference type="EMBL" id="GMM50321.1"/>
    </source>
</evidence>
<keyword evidence="8" id="KW-0653">Protein transport</keyword>
<evidence type="ECO:0000259" key="13">
    <source>
        <dbReference type="Pfam" id="PF03416"/>
    </source>
</evidence>
<evidence type="ECO:0000256" key="11">
    <source>
        <dbReference type="RuleBase" id="RU363115"/>
    </source>
</evidence>
<evidence type="ECO:0000256" key="10">
    <source>
        <dbReference type="ARBA" id="ARBA00029362"/>
    </source>
</evidence>
<dbReference type="GO" id="GO:0034727">
    <property type="term" value="P:piecemeal microautophagy of the nucleus"/>
    <property type="evidence" value="ECO:0007669"/>
    <property type="project" value="TreeGrafter"/>
</dbReference>
<dbReference type="GO" id="GO:0035973">
    <property type="term" value="P:aggrephagy"/>
    <property type="evidence" value="ECO:0007669"/>
    <property type="project" value="TreeGrafter"/>
</dbReference>
<dbReference type="GO" id="GO:0019786">
    <property type="term" value="F:protein-phosphatidylethanolamide deconjugating activity"/>
    <property type="evidence" value="ECO:0007669"/>
    <property type="project" value="InterPro"/>
</dbReference>
<organism evidence="14 15">
    <name type="scientific">Starmerella bacillaris</name>
    <name type="common">Yeast</name>
    <name type="synonym">Candida zemplinina</name>
    <dbReference type="NCBI Taxonomy" id="1247836"/>
    <lineage>
        <taxon>Eukaryota</taxon>
        <taxon>Fungi</taxon>
        <taxon>Dikarya</taxon>
        <taxon>Ascomycota</taxon>
        <taxon>Saccharomycotina</taxon>
        <taxon>Dipodascomycetes</taxon>
        <taxon>Dipodascales</taxon>
        <taxon>Trichomonascaceae</taxon>
        <taxon>Starmerella</taxon>
    </lineage>
</organism>
<evidence type="ECO:0000313" key="15">
    <source>
        <dbReference type="Proteomes" id="UP001362899"/>
    </source>
</evidence>
<protein>
    <recommendedName>
        <fullName evidence="11">Cysteine protease</fullName>
        <ecNumber evidence="11">3.4.22.-</ecNumber>
    </recommendedName>
</protein>
<evidence type="ECO:0000256" key="2">
    <source>
        <dbReference type="ARBA" id="ARBA00010958"/>
    </source>
</evidence>
<comment type="function">
    <text evidence="11">Required for selective autophagic degradation of the nucleus (nucleophagy) as well as for mitophagy which contributes to regulate mitochondrial quantity and quality by eliminating the mitochondria to a basal level to fulfill cellular energy requirements and preventing excess ROS production.</text>
</comment>
<dbReference type="InterPro" id="IPR038765">
    <property type="entry name" value="Papain-like_cys_pep_sf"/>
</dbReference>
<accession>A0AAV5RIA4</accession>
<keyword evidence="15" id="KW-1185">Reference proteome</keyword>
<comment type="catalytic activity">
    <reaction evidence="10">
        <text>[protein]-C-terminal L-amino acid-glycyl-phosphatidylethanolamide + H2O = [protein]-C-terminal L-amino acid-glycine + a 1,2-diacyl-sn-glycero-3-phosphoethanolamine</text>
        <dbReference type="Rhea" id="RHEA:67548"/>
        <dbReference type="Rhea" id="RHEA-COMP:17323"/>
        <dbReference type="Rhea" id="RHEA-COMP:17324"/>
        <dbReference type="ChEBI" id="CHEBI:15377"/>
        <dbReference type="ChEBI" id="CHEBI:64612"/>
        <dbReference type="ChEBI" id="CHEBI:172940"/>
        <dbReference type="ChEBI" id="CHEBI:172941"/>
    </reaction>
    <physiologicalReaction direction="left-to-right" evidence="10">
        <dbReference type="Rhea" id="RHEA:67549"/>
    </physiologicalReaction>
</comment>
<evidence type="ECO:0000256" key="8">
    <source>
        <dbReference type="ARBA" id="ARBA00022927"/>
    </source>
</evidence>
<dbReference type="GO" id="GO:0015031">
    <property type="term" value="P:protein transport"/>
    <property type="evidence" value="ECO:0007669"/>
    <property type="project" value="UniProtKB-KW"/>
</dbReference>
<proteinExistence type="inferred from homology"/>
<reference evidence="14 15" key="1">
    <citation type="journal article" date="2023" name="Elife">
        <title>Identification of key yeast species and microbe-microbe interactions impacting larval growth of Drosophila in the wild.</title>
        <authorList>
            <person name="Mure A."/>
            <person name="Sugiura Y."/>
            <person name="Maeda R."/>
            <person name="Honda K."/>
            <person name="Sakurai N."/>
            <person name="Takahashi Y."/>
            <person name="Watada M."/>
            <person name="Katoh T."/>
            <person name="Gotoh A."/>
            <person name="Gotoh Y."/>
            <person name="Taniguchi I."/>
            <person name="Nakamura K."/>
            <person name="Hayashi T."/>
            <person name="Katayama T."/>
            <person name="Uemura T."/>
            <person name="Hattori Y."/>
        </authorList>
    </citation>
    <scope>NUCLEOTIDE SEQUENCE [LARGE SCALE GENOMIC DNA]</scope>
    <source>
        <strain evidence="14 15">SB-73</strain>
    </source>
</reference>
<keyword evidence="11" id="KW-0539">Nucleus</keyword>
<evidence type="ECO:0000256" key="1">
    <source>
        <dbReference type="ARBA" id="ARBA00004329"/>
    </source>
</evidence>
<evidence type="ECO:0000256" key="9">
    <source>
        <dbReference type="ARBA" id="ARBA00023006"/>
    </source>
</evidence>
<comment type="caution">
    <text evidence="14">The sequence shown here is derived from an EMBL/GenBank/DDBJ whole genome shotgun (WGS) entry which is preliminary data.</text>
</comment>
<dbReference type="SUPFAM" id="SSF54001">
    <property type="entry name" value="Cysteine proteinases"/>
    <property type="match status" value="1"/>
</dbReference>
<dbReference type="Pfam" id="PF03416">
    <property type="entry name" value="Peptidase_C54"/>
    <property type="match status" value="1"/>
</dbReference>
<gene>
    <name evidence="14" type="ORF">DASB73_012790</name>
</gene>
<dbReference type="EMBL" id="BTGC01000003">
    <property type="protein sequence ID" value="GMM50321.1"/>
    <property type="molecule type" value="Genomic_DNA"/>
</dbReference>
<dbReference type="GO" id="GO:0000407">
    <property type="term" value="C:phagophore assembly site"/>
    <property type="evidence" value="ECO:0007669"/>
    <property type="project" value="UniProtKB-SubCell"/>
</dbReference>
<dbReference type="GO" id="GO:0004197">
    <property type="term" value="F:cysteine-type endopeptidase activity"/>
    <property type="evidence" value="ECO:0007669"/>
    <property type="project" value="TreeGrafter"/>
</dbReference>
<keyword evidence="7" id="KW-0788">Thiol protease</keyword>
<evidence type="ECO:0000256" key="5">
    <source>
        <dbReference type="ARBA" id="ARBA00022670"/>
    </source>
</evidence>
<keyword evidence="3" id="KW-0813">Transport</keyword>
<dbReference type="GO" id="GO:0016485">
    <property type="term" value="P:protein processing"/>
    <property type="evidence" value="ECO:0007669"/>
    <property type="project" value="TreeGrafter"/>
</dbReference>
<dbReference type="GO" id="GO:0000423">
    <property type="term" value="P:mitophagy"/>
    <property type="evidence" value="ECO:0007669"/>
    <property type="project" value="TreeGrafter"/>
</dbReference>
<dbReference type="GO" id="GO:0000045">
    <property type="term" value="P:autophagosome assembly"/>
    <property type="evidence" value="ECO:0007669"/>
    <property type="project" value="TreeGrafter"/>
</dbReference>
<dbReference type="GO" id="GO:0005634">
    <property type="term" value="C:nucleus"/>
    <property type="evidence" value="ECO:0007669"/>
    <property type="project" value="UniProtKB-SubCell"/>
</dbReference>
<name>A0AAV5RIA4_STABA</name>
<feature type="compositionally biased region" description="Low complexity" evidence="12">
    <location>
        <begin position="134"/>
        <end position="165"/>
    </location>
</feature>
<comment type="similarity">
    <text evidence="2 11">Belongs to the peptidase C54 family.</text>
</comment>
<feature type="domain" description="Peptidase C54 catalytic" evidence="13">
    <location>
        <begin position="40"/>
        <end position="362"/>
    </location>
</feature>
<comment type="subcellular location">
    <subcellularLocation>
        <location evidence="11">Nucleus</location>
    </subcellularLocation>
    <subcellularLocation>
        <location evidence="11">Cytoplasm</location>
    </subcellularLocation>
    <subcellularLocation>
        <location evidence="1">Preautophagosomal structure</location>
    </subcellularLocation>
</comment>
<dbReference type="InterPro" id="IPR046792">
    <property type="entry name" value="Peptidase_C54_cat"/>
</dbReference>
<feature type="region of interest" description="Disordered" evidence="12">
    <location>
        <begin position="134"/>
        <end position="173"/>
    </location>
</feature>
<dbReference type="EC" id="3.4.22.-" evidence="11"/>
<evidence type="ECO:0000256" key="4">
    <source>
        <dbReference type="ARBA" id="ARBA00022490"/>
    </source>
</evidence>
<keyword evidence="6 11" id="KW-0378">Hydrolase</keyword>
<dbReference type="Proteomes" id="UP001362899">
    <property type="component" value="Unassembled WGS sequence"/>
</dbReference>
<evidence type="ECO:0000256" key="12">
    <source>
        <dbReference type="SAM" id="MobiDB-lite"/>
    </source>
</evidence>
<dbReference type="AlphaFoldDB" id="A0AAV5RIA4"/>
<evidence type="ECO:0000256" key="3">
    <source>
        <dbReference type="ARBA" id="ARBA00022448"/>
    </source>
</evidence>
<evidence type="ECO:0000256" key="7">
    <source>
        <dbReference type="ARBA" id="ARBA00022807"/>
    </source>
</evidence>
<dbReference type="PANTHER" id="PTHR22624">
    <property type="entry name" value="CYSTEINE PROTEASE ATG4"/>
    <property type="match status" value="1"/>
</dbReference>